<evidence type="ECO:0000313" key="3">
    <source>
        <dbReference type="Proteomes" id="UP000646833"/>
    </source>
</evidence>
<dbReference type="GO" id="GO:0005198">
    <property type="term" value="F:structural molecule activity"/>
    <property type="evidence" value="ECO:0007669"/>
    <property type="project" value="InterPro"/>
</dbReference>
<organism evidence="2 3">
    <name type="scientific">Haloferax sulfurifontis</name>
    <dbReference type="NCBI Taxonomy" id="255616"/>
    <lineage>
        <taxon>Archaea</taxon>
        <taxon>Methanobacteriati</taxon>
        <taxon>Methanobacteriota</taxon>
        <taxon>Stenosarchaea group</taxon>
        <taxon>Halobacteria</taxon>
        <taxon>Halobacteriales</taxon>
        <taxon>Haloferacaceae</taxon>
        <taxon>Haloferax</taxon>
    </lineage>
</organism>
<reference evidence="2" key="2">
    <citation type="submission" date="2020-09" db="EMBL/GenBank/DDBJ databases">
        <authorList>
            <person name="Sun Q."/>
            <person name="Sedlacek I."/>
        </authorList>
    </citation>
    <scope>NUCLEOTIDE SEQUENCE</scope>
    <source>
        <strain evidence="2">CCM 7217</strain>
    </source>
</reference>
<dbReference type="Pfam" id="PF06841">
    <property type="entry name" value="Phage_T4_gp19"/>
    <property type="match status" value="1"/>
</dbReference>
<gene>
    <name evidence="2" type="ORF">GCM10007209_30300</name>
</gene>
<evidence type="ECO:0000313" key="2">
    <source>
        <dbReference type="EMBL" id="GGC66154.1"/>
    </source>
</evidence>
<reference evidence="2" key="1">
    <citation type="journal article" date="2014" name="Int. J. Syst. Evol. Microbiol.">
        <title>Complete genome sequence of Corynebacterium casei LMG S-19264T (=DSM 44701T), isolated from a smear-ripened cheese.</title>
        <authorList>
            <consortium name="US DOE Joint Genome Institute (JGI-PGF)"/>
            <person name="Walter F."/>
            <person name="Albersmeier A."/>
            <person name="Kalinowski J."/>
            <person name="Ruckert C."/>
        </authorList>
    </citation>
    <scope>NUCLEOTIDE SEQUENCE</scope>
    <source>
        <strain evidence="2">CCM 7217</strain>
    </source>
</reference>
<dbReference type="AlphaFoldDB" id="A0A830E0N9"/>
<dbReference type="NCBIfam" id="TIGR02241">
    <property type="entry name" value="conserved hypothetical phage tail region protein"/>
    <property type="match status" value="1"/>
</dbReference>
<sequence>MASRTDPYRQLRFILEIEGLVTAGFSRCDLPSATSAVVEYREGADPPTPRKLPGLNEYGPLALEVGVTDRSLELSEWRTLVEQGKMAEARRDAAVVLLDAAGNPAARWVFREAWPSRYDAPRLDAMASEVAVERLVVVHEGFARIAVETGDDEGEEGETDDADDPESESDGGSTPSLPDLDFPVGEGLPQGIDESRLNPTRAGDEASDET</sequence>
<evidence type="ECO:0000256" key="1">
    <source>
        <dbReference type="SAM" id="MobiDB-lite"/>
    </source>
</evidence>
<proteinExistence type="predicted"/>
<dbReference type="InterPro" id="IPR010667">
    <property type="entry name" value="Phage_T4_Gp19"/>
</dbReference>
<dbReference type="RefSeq" id="WP_188424320.1">
    <property type="nucleotide sequence ID" value="NZ_BMCI01000005.1"/>
</dbReference>
<name>A0A830E0N9_9EURY</name>
<feature type="region of interest" description="Disordered" evidence="1">
    <location>
        <begin position="146"/>
        <end position="210"/>
    </location>
</feature>
<evidence type="ECO:0008006" key="4">
    <source>
        <dbReference type="Google" id="ProtNLM"/>
    </source>
</evidence>
<feature type="compositionally biased region" description="Acidic residues" evidence="1">
    <location>
        <begin position="149"/>
        <end position="169"/>
    </location>
</feature>
<accession>A0A830E0N9</accession>
<dbReference type="InterPro" id="IPR011747">
    <property type="entry name" value="CHP02241"/>
</dbReference>
<protein>
    <recommendedName>
        <fullName evidence="4">Phage tail protein</fullName>
    </recommendedName>
</protein>
<dbReference type="PANTHER" id="PTHR38009">
    <property type="entry name" value="CONSERVED HYPOTHETICAL PHAGE TAIL PROTEIN"/>
    <property type="match status" value="1"/>
</dbReference>
<dbReference type="Proteomes" id="UP000646833">
    <property type="component" value="Unassembled WGS sequence"/>
</dbReference>
<dbReference type="PANTHER" id="PTHR38009:SF1">
    <property type="entry name" value="CONSERVED HYPOTHETICAL PHAGE TAIL PROTEIN"/>
    <property type="match status" value="1"/>
</dbReference>
<dbReference type="EMBL" id="BMCI01000005">
    <property type="protein sequence ID" value="GGC66154.1"/>
    <property type="molecule type" value="Genomic_DNA"/>
</dbReference>
<comment type="caution">
    <text evidence="2">The sequence shown here is derived from an EMBL/GenBank/DDBJ whole genome shotgun (WGS) entry which is preliminary data.</text>
</comment>